<dbReference type="InterPro" id="IPR008710">
    <property type="entry name" value="Nicastrin"/>
</dbReference>
<dbReference type="OrthoDB" id="5870627at2759"/>
<name>A0A3P6SEQ8_CYLGO</name>
<keyword evidence="2" id="KW-1185">Reference proteome</keyword>
<evidence type="ECO:0000313" key="2">
    <source>
        <dbReference type="Proteomes" id="UP000271889"/>
    </source>
</evidence>
<accession>A0A3P6SEQ8</accession>
<dbReference type="GO" id="GO:0005886">
    <property type="term" value="C:plasma membrane"/>
    <property type="evidence" value="ECO:0007669"/>
    <property type="project" value="TreeGrafter"/>
</dbReference>
<dbReference type="GO" id="GO:0016485">
    <property type="term" value="P:protein processing"/>
    <property type="evidence" value="ECO:0007669"/>
    <property type="project" value="InterPro"/>
</dbReference>
<dbReference type="GO" id="GO:0007220">
    <property type="term" value="P:Notch receptor processing"/>
    <property type="evidence" value="ECO:0007669"/>
    <property type="project" value="TreeGrafter"/>
</dbReference>
<reference evidence="1 2" key="1">
    <citation type="submission" date="2018-11" db="EMBL/GenBank/DDBJ databases">
        <authorList>
            <consortium name="Pathogen Informatics"/>
        </authorList>
    </citation>
    <scope>NUCLEOTIDE SEQUENCE [LARGE SCALE GENOMIC DNA]</scope>
</reference>
<evidence type="ECO:0000313" key="1">
    <source>
        <dbReference type="EMBL" id="VDK52781.1"/>
    </source>
</evidence>
<evidence type="ECO:0008006" key="3">
    <source>
        <dbReference type="Google" id="ProtNLM"/>
    </source>
</evidence>
<sequence>MKGQLDPVIASQLDSIVEVQQLGSGNGSASLNILADGKQYEKGELKSLLAALNAGAGAAGGKLVPPTSKSRMPPSSWHTFARIAPSVRGVVLAPFRNHYIYRRINSVLDRAQWTPSQRSAAITEITIAATAMLRVAAEHVGLEPALSKTLEVDKEFISSLVECFIDEPNWFECDFFNKLNENRFKPSQGTLYIFLAAVGSVFYTGKSTYVSANYRNPVRFFVEWLTTYAAGSISHTSNVKDEKTCDDLGKGQNVYVYTWQADPKTGAHYCYRTSMSTTKVSSPAFRIEGYDFSNTTYSTWTESVYGIDHLRLYLVEQESFENVMLCLGVIVALISFLVRYCTVVGRCSEESFIIDEGERLAEEGEPL</sequence>
<dbReference type="PANTHER" id="PTHR21092:SF0">
    <property type="entry name" value="NICASTRIN"/>
    <property type="match status" value="1"/>
</dbReference>
<dbReference type="PANTHER" id="PTHR21092">
    <property type="entry name" value="NICASTRIN"/>
    <property type="match status" value="1"/>
</dbReference>
<protein>
    <recommendedName>
        <fullName evidence="3">Nicastrin</fullName>
    </recommendedName>
</protein>
<proteinExistence type="predicted"/>
<dbReference type="EMBL" id="UYRV01005583">
    <property type="protein sequence ID" value="VDK52781.1"/>
    <property type="molecule type" value="Genomic_DNA"/>
</dbReference>
<dbReference type="Proteomes" id="UP000271889">
    <property type="component" value="Unassembled WGS sequence"/>
</dbReference>
<organism evidence="1 2">
    <name type="scientific">Cylicostephanus goldi</name>
    <name type="common">Nematode worm</name>
    <dbReference type="NCBI Taxonomy" id="71465"/>
    <lineage>
        <taxon>Eukaryota</taxon>
        <taxon>Metazoa</taxon>
        <taxon>Ecdysozoa</taxon>
        <taxon>Nematoda</taxon>
        <taxon>Chromadorea</taxon>
        <taxon>Rhabditida</taxon>
        <taxon>Rhabditina</taxon>
        <taxon>Rhabditomorpha</taxon>
        <taxon>Strongyloidea</taxon>
        <taxon>Strongylidae</taxon>
        <taxon>Cylicostephanus</taxon>
    </lineage>
</organism>
<dbReference type="Pfam" id="PF05450">
    <property type="entry name" value="Nicastrin"/>
    <property type="match status" value="1"/>
</dbReference>
<dbReference type="AlphaFoldDB" id="A0A3P6SEQ8"/>
<gene>
    <name evidence="1" type="ORF">CGOC_LOCUS2481</name>
</gene>